<keyword evidence="5" id="KW-0694">RNA-binding</keyword>
<dbReference type="Gene3D" id="3.40.50.300">
    <property type="entry name" value="P-loop containing nucleotide triphosphate hydrolases"/>
    <property type="match status" value="1"/>
</dbReference>
<evidence type="ECO:0000256" key="6">
    <source>
        <dbReference type="PROSITE-ProRule" id="PRU00552"/>
    </source>
</evidence>
<dbReference type="GO" id="GO:0003724">
    <property type="term" value="F:RNA helicase activity"/>
    <property type="evidence" value="ECO:0007669"/>
    <property type="project" value="InterPro"/>
</dbReference>
<evidence type="ECO:0000256" key="3">
    <source>
        <dbReference type="ARBA" id="ARBA00022806"/>
    </source>
</evidence>
<dbReference type="GO" id="GO:0016787">
    <property type="term" value="F:hydrolase activity"/>
    <property type="evidence" value="ECO:0007669"/>
    <property type="project" value="UniProtKB-KW"/>
</dbReference>
<name>A0A1S3ZML6_TOBAC</name>
<dbReference type="OrthoDB" id="10261904at2759"/>
<evidence type="ECO:0000313" key="9">
    <source>
        <dbReference type="RefSeq" id="XP_016465607.1"/>
    </source>
</evidence>
<dbReference type="SUPFAM" id="SSF52540">
    <property type="entry name" value="P-loop containing nucleoside triphosphate hydrolases"/>
    <property type="match status" value="1"/>
</dbReference>
<dbReference type="RefSeq" id="XP_016465607.1">
    <property type="nucleotide sequence ID" value="XM_016610121.1"/>
</dbReference>
<dbReference type="OMA" id="ESHCLAQ"/>
<accession>A0A1S3ZML6</accession>
<organism evidence="9">
    <name type="scientific">Nicotiana tabacum</name>
    <name type="common">Common tobacco</name>
    <dbReference type="NCBI Taxonomy" id="4097"/>
    <lineage>
        <taxon>Eukaryota</taxon>
        <taxon>Viridiplantae</taxon>
        <taxon>Streptophyta</taxon>
        <taxon>Embryophyta</taxon>
        <taxon>Tracheophyta</taxon>
        <taxon>Spermatophyta</taxon>
        <taxon>Magnoliopsida</taxon>
        <taxon>eudicotyledons</taxon>
        <taxon>Gunneridae</taxon>
        <taxon>Pentapetalae</taxon>
        <taxon>asterids</taxon>
        <taxon>lamiids</taxon>
        <taxon>Solanales</taxon>
        <taxon>Solanaceae</taxon>
        <taxon>Nicotianoideae</taxon>
        <taxon>Nicotianeae</taxon>
        <taxon>Nicotiana</taxon>
    </lineage>
</organism>
<dbReference type="InterPro" id="IPR011545">
    <property type="entry name" value="DEAD/DEAH_box_helicase_dom"/>
</dbReference>
<gene>
    <name evidence="9" type="primary">LOC107788440</name>
</gene>
<dbReference type="GO" id="GO:0005524">
    <property type="term" value="F:ATP binding"/>
    <property type="evidence" value="ECO:0007669"/>
    <property type="project" value="UniProtKB-KW"/>
</dbReference>
<dbReference type="InterPro" id="IPR014001">
    <property type="entry name" value="Helicase_ATP-bd"/>
</dbReference>
<dbReference type="PaxDb" id="4097-A0A1S3ZML6"/>
<dbReference type="PANTHER" id="PTHR47958">
    <property type="entry name" value="ATP-DEPENDENT RNA HELICASE DBP3"/>
    <property type="match status" value="1"/>
</dbReference>
<dbReference type="PROSITE" id="PS51195">
    <property type="entry name" value="Q_MOTIF"/>
    <property type="match status" value="1"/>
</dbReference>
<feature type="domain" description="Helicase ATP-binding" evidence="7">
    <location>
        <begin position="29"/>
        <end position="118"/>
    </location>
</feature>
<dbReference type="Pfam" id="PF00270">
    <property type="entry name" value="DEAD"/>
    <property type="match status" value="1"/>
</dbReference>
<keyword evidence="3 9" id="KW-0347">Helicase</keyword>
<evidence type="ECO:0000256" key="4">
    <source>
        <dbReference type="ARBA" id="ARBA00022840"/>
    </source>
</evidence>
<protein>
    <submittedName>
        <fullName evidence="9">DEAD-box RNA helicase HEL64</fullName>
    </submittedName>
</protein>
<sequence>MLQCLHPSIMKDIEKHGYTAPTSIQAQSMPVALSGRDLLGCVETGNGKTAAFNIPMIQVVYFISMSYSESHCLAQQPLQRGDGLLALVLAPTRELPQQIERGTTHDLQSFGCECHLCF</sequence>
<keyword evidence="2" id="KW-0378">Hydrolase</keyword>
<evidence type="ECO:0000256" key="1">
    <source>
        <dbReference type="ARBA" id="ARBA00022741"/>
    </source>
</evidence>
<proteinExistence type="predicted"/>
<reference evidence="9" key="1">
    <citation type="submission" date="2025-08" db="UniProtKB">
        <authorList>
            <consortium name="RefSeq"/>
        </authorList>
    </citation>
    <scope>IDENTIFICATION</scope>
</reference>
<evidence type="ECO:0000256" key="2">
    <source>
        <dbReference type="ARBA" id="ARBA00022801"/>
    </source>
</evidence>
<dbReference type="AlphaFoldDB" id="A0A1S3ZML6"/>
<keyword evidence="1" id="KW-0547">Nucleotide-binding</keyword>
<dbReference type="GO" id="GO:0003723">
    <property type="term" value="F:RNA binding"/>
    <property type="evidence" value="ECO:0007669"/>
    <property type="project" value="UniProtKB-KW"/>
</dbReference>
<feature type="short sequence motif" description="Q motif" evidence="6">
    <location>
        <begin position="1"/>
        <end position="26"/>
    </location>
</feature>
<dbReference type="PROSITE" id="PS51192">
    <property type="entry name" value="HELICASE_ATP_BIND_1"/>
    <property type="match status" value="1"/>
</dbReference>
<feature type="domain" description="DEAD-box RNA helicase Q" evidence="8">
    <location>
        <begin position="1"/>
        <end position="26"/>
    </location>
</feature>
<evidence type="ECO:0000256" key="5">
    <source>
        <dbReference type="ARBA" id="ARBA00022884"/>
    </source>
</evidence>
<dbReference type="InterPro" id="IPR014014">
    <property type="entry name" value="RNA_helicase_DEAD_Q_motif"/>
</dbReference>
<evidence type="ECO:0000259" key="7">
    <source>
        <dbReference type="PROSITE" id="PS51192"/>
    </source>
</evidence>
<dbReference type="STRING" id="4097.A0A1S3ZML6"/>
<dbReference type="KEGG" id="nta:107788440"/>
<evidence type="ECO:0000259" key="8">
    <source>
        <dbReference type="PROSITE" id="PS51195"/>
    </source>
</evidence>
<dbReference type="InterPro" id="IPR027417">
    <property type="entry name" value="P-loop_NTPase"/>
</dbReference>
<keyword evidence="4" id="KW-0067">ATP-binding</keyword>